<keyword evidence="4" id="KW-0547">Nucleotide-binding</keyword>
<dbReference type="GO" id="GO:0005524">
    <property type="term" value="F:ATP binding"/>
    <property type="evidence" value="ECO:0007669"/>
    <property type="project" value="UniProtKB-KW"/>
</dbReference>
<keyword evidence="5 9" id="KW-0227">DNA damage</keyword>
<dbReference type="Gene3D" id="3.40.50.300">
    <property type="entry name" value="P-loop containing nucleotide triphosphate hydrolases"/>
    <property type="match status" value="2"/>
</dbReference>
<evidence type="ECO:0000259" key="10">
    <source>
        <dbReference type="Pfam" id="PF02463"/>
    </source>
</evidence>
<dbReference type="RefSeq" id="WP_332520630.1">
    <property type="nucleotide sequence ID" value="NZ_JANRHA010000016.1"/>
</dbReference>
<evidence type="ECO:0000256" key="6">
    <source>
        <dbReference type="ARBA" id="ARBA00022840"/>
    </source>
</evidence>
<organism evidence="11 12">
    <name type="scientific">Speluncibacter jeojiensis</name>
    <dbReference type="NCBI Taxonomy" id="2710754"/>
    <lineage>
        <taxon>Bacteria</taxon>
        <taxon>Bacillati</taxon>
        <taxon>Actinomycetota</taxon>
        <taxon>Actinomycetes</taxon>
        <taxon>Mycobacteriales</taxon>
        <taxon>Speluncibacteraceae</taxon>
        <taxon>Speluncibacter</taxon>
    </lineage>
</organism>
<dbReference type="PIRSF" id="PIRSF003128">
    <property type="entry name" value="RecN"/>
    <property type="match status" value="1"/>
</dbReference>
<dbReference type="NCBIfam" id="TIGR00634">
    <property type="entry name" value="recN"/>
    <property type="match status" value="1"/>
</dbReference>
<protein>
    <recommendedName>
        <fullName evidence="3 9">DNA repair protein RecN</fullName>
    </recommendedName>
    <alternativeName>
        <fullName evidence="8 9">Recombination protein N</fullName>
    </alternativeName>
</protein>
<comment type="similarity">
    <text evidence="2 9">Belongs to the RecN family.</text>
</comment>
<proteinExistence type="inferred from homology"/>
<dbReference type="InterPro" id="IPR004604">
    <property type="entry name" value="DNA_recomb/repair_RecN"/>
</dbReference>
<dbReference type="InterPro" id="IPR003395">
    <property type="entry name" value="RecF/RecN/SMC_N"/>
</dbReference>
<keyword evidence="12" id="KW-1185">Reference proteome</keyword>
<comment type="caution">
    <text evidence="11">The sequence shown here is derived from an EMBL/GenBank/DDBJ whole genome shotgun (WGS) entry which is preliminary data.</text>
</comment>
<evidence type="ECO:0000313" key="12">
    <source>
        <dbReference type="Proteomes" id="UP001152755"/>
    </source>
</evidence>
<reference evidence="11" key="1">
    <citation type="submission" date="2022-08" db="EMBL/GenBank/DDBJ databases">
        <title>Genome analysis of Corynebacteriales strain.</title>
        <authorList>
            <person name="Lee S.D."/>
        </authorList>
    </citation>
    <scope>NUCLEOTIDE SEQUENCE</scope>
    <source>
        <strain evidence="11">D3-21</strain>
    </source>
</reference>
<evidence type="ECO:0000256" key="4">
    <source>
        <dbReference type="ARBA" id="ARBA00022741"/>
    </source>
</evidence>
<evidence type="ECO:0000256" key="1">
    <source>
        <dbReference type="ARBA" id="ARBA00003618"/>
    </source>
</evidence>
<dbReference type="SUPFAM" id="SSF52540">
    <property type="entry name" value="P-loop containing nucleoside triphosphate hydrolases"/>
    <property type="match status" value="2"/>
</dbReference>
<dbReference type="GO" id="GO:0006281">
    <property type="term" value="P:DNA repair"/>
    <property type="evidence" value="ECO:0007669"/>
    <property type="project" value="UniProtKB-KW"/>
</dbReference>
<dbReference type="GO" id="GO:0006310">
    <property type="term" value="P:DNA recombination"/>
    <property type="evidence" value="ECO:0007669"/>
    <property type="project" value="InterPro"/>
</dbReference>
<sequence length="591" mass="61709">MLAEIRITGLGVISEASADLHPGFTALTGETGAGKTMVVTSLHLLAGGRADASRVRTDSPRAVVEGRFSTDGAPGPVLEEIAEVTDSCGAEVDDDGSIIAVRTVGKDGRSRAHLGGRSVPVGTLTQLTSPLLTVHGQNDQLRLLKPGEQRAALDRFGDDTVGPLLERYRKVRAEWMGTRRELEERTSRSRELAQEADRLTFGLGEIDAVDPQPGEDETIAADVRRLSDLDSLRSAALEAHVALAGGSEYDSESAESTGALELVSAARARLDSADDGALREMVPRLDELLALAADISGDLGSYLAGLPTDTDALEGLLTRQAELKALTRKYAADVDGVLAWAAEARERLAKIDVSADALAELEARVGELSAKVALAAVKLSTARCKAATKLAKAVTAELSGLAMGKARLEVEVSVVEASPGDDADLVVDGRILHAGPHGVDTVEFRLGAHPTADALPIGKTASGGELSRVMLALEVVLAAQGGGTTMVFDEVDAGVGGRAAVEIGRRLAKLSRTHQVIVVTHLPQVAAFADTHLVVDKVDDRGGLIQSGVRALGDDERVVELARMLAGLDDTETGRAHAEELLAAAASARAE</sequence>
<dbReference type="InterPro" id="IPR027417">
    <property type="entry name" value="P-loop_NTPase"/>
</dbReference>
<evidence type="ECO:0000313" key="11">
    <source>
        <dbReference type="EMBL" id="MDG3016684.1"/>
    </source>
</evidence>
<dbReference type="EMBL" id="JANRHA010000016">
    <property type="protein sequence ID" value="MDG3016684.1"/>
    <property type="molecule type" value="Genomic_DNA"/>
</dbReference>
<evidence type="ECO:0000256" key="5">
    <source>
        <dbReference type="ARBA" id="ARBA00022763"/>
    </source>
</evidence>
<dbReference type="GO" id="GO:0009432">
    <property type="term" value="P:SOS response"/>
    <property type="evidence" value="ECO:0007669"/>
    <property type="project" value="TreeGrafter"/>
</dbReference>
<feature type="domain" description="RecF/RecN/SMC N-terminal" evidence="10">
    <location>
        <begin position="2"/>
        <end position="538"/>
    </location>
</feature>
<name>A0A9X4RFG1_9ACTN</name>
<dbReference type="PANTHER" id="PTHR11059:SF0">
    <property type="entry name" value="DNA REPAIR PROTEIN RECN"/>
    <property type="match status" value="1"/>
</dbReference>
<evidence type="ECO:0000256" key="8">
    <source>
        <dbReference type="ARBA" id="ARBA00033408"/>
    </source>
</evidence>
<gene>
    <name evidence="11" type="primary">recN</name>
    <name evidence="11" type="ORF">NVS88_19210</name>
</gene>
<comment type="function">
    <text evidence="1 9">May be involved in recombinational repair of damaged DNA.</text>
</comment>
<accession>A0A9X4RFG1</accession>
<dbReference type="Proteomes" id="UP001152755">
    <property type="component" value="Unassembled WGS sequence"/>
</dbReference>
<dbReference type="GO" id="GO:0043590">
    <property type="term" value="C:bacterial nucleoid"/>
    <property type="evidence" value="ECO:0007669"/>
    <property type="project" value="TreeGrafter"/>
</dbReference>
<dbReference type="FunFam" id="3.40.50.300:FF:000356">
    <property type="entry name" value="DNA repair protein RecN"/>
    <property type="match status" value="1"/>
</dbReference>
<keyword evidence="7 9" id="KW-0234">DNA repair</keyword>
<dbReference type="CDD" id="cd03241">
    <property type="entry name" value="ABC_RecN"/>
    <property type="match status" value="1"/>
</dbReference>
<evidence type="ECO:0000256" key="7">
    <source>
        <dbReference type="ARBA" id="ARBA00023204"/>
    </source>
</evidence>
<evidence type="ECO:0000256" key="3">
    <source>
        <dbReference type="ARBA" id="ARBA00021315"/>
    </source>
</evidence>
<dbReference type="Pfam" id="PF02463">
    <property type="entry name" value="SMC_N"/>
    <property type="match status" value="1"/>
</dbReference>
<evidence type="ECO:0000256" key="9">
    <source>
        <dbReference type="PIRNR" id="PIRNR003128"/>
    </source>
</evidence>
<dbReference type="AlphaFoldDB" id="A0A9X4RFG1"/>
<dbReference type="PANTHER" id="PTHR11059">
    <property type="entry name" value="DNA REPAIR PROTEIN RECN"/>
    <property type="match status" value="1"/>
</dbReference>
<evidence type="ECO:0000256" key="2">
    <source>
        <dbReference type="ARBA" id="ARBA00009441"/>
    </source>
</evidence>
<keyword evidence="6" id="KW-0067">ATP-binding</keyword>